<dbReference type="AlphaFoldDB" id="A0A0C3QDG6"/>
<dbReference type="HOGENOM" id="CLU_038859_0_0_1"/>
<reference evidence="2" key="2">
    <citation type="submission" date="2015-01" db="EMBL/GenBank/DDBJ databases">
        <title>Evolutionary Origins and Diversification of the Mycorrhizal Mutualists.</title>
        <authorList>
            <consortium name="DOE Joint Genome Institute"/>
            <consortium name="Mycorrhizal Genomics Consortium"/>
            <person name="Kohler A."/>
            <person name="Kuo A."/>
            <person name="Nagy L.G."/>
            <person name="Floudas D."/>
            <person name="Copeland A."/>
            <person name="Barry K.W."/>
            <person name="Cichocki N."/>
            <person name="Veneault-Fourrey C."/>
            <person name="LaButti K."/>
            <person name="Lindquist E.A."/>
            <person name="Lipzen A."/>
            <person name="Lundell T."/>
            <person name="Morin E."/>
            <person name="Murat C."/>
            <person name="Riley R."/>
            <person name="Ohm R."/>
            <person name="Sun H."/>
            <person name="Tunlid A."/>
            <person name="Henrissat B."/>
            <person name="Grigoriev I.V."/>
            <person name="Hibbett D.S."/>
            <person name="Martin F."/>
        </authorList>
    </citation>
    <scope>NUCLEOTIDE SEQUENCE [LARGE SCALE GENOMIC DNA]</scope>
    <source>
        <strain evidence="2">MUT 4182</strain>
    </source>
</reference>
<dbReference type="SUPFAM" id="SSF81383">
    <property type="entry name" value="F-box domain"/>
    <property type="match status" value="1"/>
</dbReference>
<dbReference type="InterPro" id="IPR036047">
    <property type="entry name" value="F-box-like_dom_sf"/>
</dbReference>
<organism evidence="1 2">
    <name type="scientific">Tulasnella calospora MUT 4182</name>
    <dbReference type="NCBI Taxonomy" id="1051891"/>
    <lineage>
        <taxon>Eukaryota</taxon>
        <taxon>Fungi</taxon>
        <taxon>Dikarya</taxon>
        <taxon>Basidiomycota</taxon>
        <taxon>Agaricomycotina</taxon>
        <taxon>Agaricomycetes</taxon>
        <taxon>Cantharellales</taxon>
        <taxon>Tulasnellaceae</taxon>
        <taxon>Tulasnella</taxon>
    </lineage>
</organism>
<accession>A0A0C3QDG6</accession>
<dbReference type="Gene3D" id="1.20.1280.50">
    <property type="match status" value="1"/>
</dbReference>
<reference evidence="1 2" key="1">
    <citation type="submission" date="2014-04" db="EMBL/GenBank/DDBJ databases">
        <authorList>
            <consortium name="DOE Joint Genome Institute"/>
            <person name="Kuo A."/>
            <person name="Girlanda M."/>
            <person name="Perotto S."/>
            <person name="Kohler A."/>
            <person name="Nagy L.G."/>
            <person name="Floudas D."/>
            <person name="Copeland A."/>
            <person name="Barry K.W."/>
            <person name="Cichocki N."/>
            <person name="Veneault-Fourrey C."/>
            <person name="LaButti K."/>
            <person name="Lindquist E.A."/>
            <person name="Lipzen A."/>
            <person name="Lundell T."/>
            <person name="Morin E."/>
            <person name="Murat C."/>
            <person name="Sun H."/>
            <person name="Tunlid A."/>
            <person name="Henrissat B."/>
            <person name="Grigoriev I.V."/>
            <person name="Hibbett D.S."/>
            <person name="Martin F."/>
            <person name="Nordberg H.P."/>
            <person name="Cantor M.N."/>
            <person name="Hua S.X."/>
        </authorList>
    </citation>
    <scope>NUCLEOTIDE SEQUENCE [LARGE SCALE GENOMIC DNA]</scope>
    <source>
        <strain evidence="1 2">MUT 4182</strain>
    </source>
</reference>
<evidence type="ECO:0000313" key="2">
    <source>
        <dbReference type="Proteomes" id="UP000054248"/>
    </source>
</evidence>
<sequence length="366" mass="41993">MDPTEAASTTPQNLHINHETRTALELVQYNQRRHINSLPPEILHVVFLPVRRFDREYYTCLFTSRMVCKYWMEVIDSTPKLWNSISSRLDPELQAMIMQNSRNRLLVVEYNETVWDSRDRQREKKKAVFESLMKPSASRWQVWNIAHRTAPSLETLNVKVRQTHDTEDFTQLCEAAGRHIGTSPLPQDQNAQVLIRAQNLDMIFSIGGRSIIIWKPTWIGANGVRGSPAYIASAMKPWTAGFLNKSGSCIFQVGLGEEWLLPKLAKLELHLSCLTDSDVGDSFVELFRRRREAEQTEEITQLRITIFFGKIDPSIVEILRQSVTLFDLIVVRGVHRVGKVPAYCTYLHWHAANLLGVVGEWVHAGM</sequence>
<dbReference type="Proteomes" id="UP000054248">
    <property type="component" value="Unassembled WGS sequence"/>
</dbReference>
<proteinExistence type="predicted"/>
<name>A0A0C3QDG6_9AGAM</name>
<gene>
    <name evidence="1" type="ORF">M407DRAFT_214159</name>
</gene>
<protein>
    <submittedName>
        <fullName evidence="1">Uncharacterized protein</fullName>
    </submittedName>
</protein>
<dbReference type="OrthoDB" id="2269034at2759"/>
<dbReference type="EMBL" id="KN823079">
    <property type="protein sequence ID" value="KIO23656.1"/>
    <property type="molecule type" value="Genomic_DNA"/>
</dbReference>
<keyword evidence="2" id="KW-1185">Reference proteome</keyword>
<evidence type="ECO:0000313" key="1">
    <source>
        <dbReference type="EMBL" id="KIO23656.1"/>
    </source>
</evidence>